<dbReference type="EMBL" id="BTSX01000002">
    <property type="protein sequence ID" value="GMS83592.1"/>
    <property type="molecule type" value="Genomic_DNA"/>
</dbReference>
<gene>
    <name evidence="1" type="ORF">PENTCL1PPCAC_5767</name>
</gene>
<comment type="caution">
    <text evidence="1">The sequence shown here is derived from an EMBL/GenBank/DDBJ whole genome shotgun (WGS) entry which is preliminary data.</text>
</comment>
<protein>
    <submittedName>
        <fullName evidence="1">Uncharacterized protein</fullName>
    </submittedName>
</protein>
<feature type="non-terminal residue" evidence="1">
    <location>
        <position position="71"/>
    </location>
</feature>
<keyword evidence="2" id="KW-1185">Reference proteome</keyword>
<organism evidence="1 2">
    <name type="scientific">Pristionchus entomophagus</name>
    <dbReference type="NCBI Taxonomy" id="358040"/>
    <lineage>
        <taxon>Eukaryota</taxon>
        <taxon>Metazoa</taxon>
        <taxon>Ecdysozoa</taxon>
        <taxon>Nematoda</taxon>
        <taxon>Chromadorea</taxon>
        <taxon>Rhabditida</taxon>
        <taxon>Rhabditina</taxon>
        <taxon>Diplogasteromorpha</taxon>
        <taxon>Diplogasteroidea</taxon>
        <taxon>Neodiplogasteridae</taxon>
        <taxon>Pristionchus</taxon>
    </lineage>
</organism>
<dbReference type="Proteomes" id="UP001432027">
    <property type="component" value="Unassembled WGS sequence"/>
</dbReference>
<accession>A0AAV5SJU0</accession>
<name>A0AAV5SJU0_9BILA</name>
<proteinExistence type="predicted"/>
<reference evidence="1" key="1">
    <citation type="submission" date="2023-10" db="EMBL/GenBank/DDBJ databases">
        <title>Genome assembly of Pristionchus species.</title>
        <authorList>
            <person name="Yoshida K."/>
            <person name="Sommer R.J."/>
        </authorList>
    </citation>
    <scope>NUCLEOTIDE SEQUENCE</scope>
    <source>
        <strain evidence="1">RS0144</strain>
    </source>
</reference>
<evidence type="ECO:0000313" key="2">
    <source>
        <dbReference type="Proteomes" id="UP001432027"/>
    </source>
</evidence>
<feature type="non-terminal residue" evidence="1">
    <location>
        <position position="1"/>
    </location>
</feature>
<sequence>QIYRWYMNTLPKEEEDDIGLPPLPPTNYCESLKDKIKEEPMDDEEMLGINGNVYDEFMDVLGEEGEKMDTI</sequence>
<evidence type="ECO:0000313" key="1">
    <source>
        <dbReference type="EMBL" id="GMS83592.1"/>
    </source>
</evidence>
<dbReference type="AlphaFoldDB" id="A0AAV5SJU0"/>